<protein>
    <submittedName>
        <fullName evidence="8">Ferredoxin</fullName>
    </submittedName>
</protein>
<keyword evidence="2" id="KW-0001">2Fe-2S</keyword>
<dbReference type="SUPFAM" id="SSF54292">
    <property type="entry name" value="2Fe-2S ferredoxin-like"/>
    <property type="match status" value="1"/>
</dbReference>
<evidence type="ECO:0000313" key="8">
    <source>
        <dbReference type="EMBL" id="GGB01004.1"/>
    </source>
</evidence>
<evidence type="ECO:0000256" key="1">
    <source>
        <dbReference type="ARBA" id="ARBA00010914"/>
    </source>
</evidence>
<evidence type="ECO:0000256" key="5">
    <source>
        <dbReference type="ARBA" id="ARBA00023014"/>
    </source>
</evidence>
<evidence type="ECO:0000256" key="3">
    <source>
        <dbReference type="ARBA" id="ARBA00022723"/>
    </source>
</evidence>
<dbReference type="AlphaFoldDB" id="A0A916SIF9"/>
<reference evidence="8" key="2">
    <citation type="submission" date="2020-09" db="EMBL/GenBank/DDBJ databases">
        <authorList>
            <person name="Sun Q."/>
            <person name="Zhou Y."/>
        </authorList>
    </citation>
    <scope>NUCLEOTIDE SEQUENCE</scope>
    <source>
        <strain evidence="8">CGMCC 1.15322</strain>
    </source>
</reference>
<keyword evidence="9" id="KW-1185">Reference proteome</keyword>
<dbReference type="Gene3D" id="3.10.20.30">
    <property type="match status" value="1"/>
</dbReference>
<organism evidence="8 9">
    <name type="scientific">Polaromonas eurypsychrophila</name>
    <dbReference type="NCBI Taxonomy" id="1614635"/>
    <lineage>
        <taxon>Bacteria</taxon>
        <taxon>Pseudomonadati</taxon>
        <taxon>Pseudomonadota</taxon>
        <taxon>Betaproteobacteria</taxon>
        <taxon>Burkholderiales</taxon>
        <taxon>Comamonadaceae</taxon>
        <taxon>Polaromonas</taxon>
    </lineage>
</organism>
<dbReference type="GO" id="GO:0046872">
    <property type="term" value="F:metal ion binding"/>
    <property type="evidence" value="ECO:0007669"/>
    <property type="project" value="UniProtKB-KW"/>
</dbReference>
<evidence type="ECO:0000256" key="4">
    <source>
        <dbReference type="ARBA" id="ARBA00023004"/>
    </source>
</evidence>
<name>A0A916SIF9_9BURK</name>
<evidence type="ECO:0000256" key="2">
    <source>
        <dbReference type="ARBA" id="ARBA00022714"/>
    </source>
</evidence>
<comment type="similarity">
    <text evidence="1">Belongs to the adrenodoxin/putidaredoxin family.</text>
</comment>
<dbReference type="PROSITE" id="PS51085">
    <property type="entry name" value="2FE2S_FER_2"/>
    <property type="match status" value="1"/>
</dbReference>
<comment type="cofactor">
    <cofactor evidence="6">
        <name>[2Fe-2S] cluster</name>
        <dbReference type="ChEBI" id="CHEBI:190135"/>
    </cofactor>
</comment>
<reference evidence="8" key="1">
    <citation type="journal article" date="2014" name="Int. J. Syst. Evol. Microbiol.">
        <title>Complete genome sequence of Corynebacterium casei LMG S-19264T (=DSM 44701T), isolated from a smear-ripened cheese.</title>
        <authorList>
            <consortium name="US DOE Joint Genome Institute (JGI-PGF)"/>
            <person name="Walter F."/>
            <person name="Albersmeier A."/>
            <person name="Kalinowski J."/>
            <person name="Ruckert C."/>
        </authorList>
    </citation>
    <scope>NUCLEOTIDE SEQUENCE</scope>
    <source>
        <strain evidence="8">CGMCC 1.15322</strain>
    </source>
</reference>
<accession>A0A916SIF9</accession>
<dbReference type="PANTHER" id="PTHR23426:SF65">
    <property type="entry name" value="FERREDOXIN-2, MITOCHONDRIAL"/>
    <property type="match status" value="1"/>
</dbReference>
<dbReference type="GO" id="GO:0009055">
    <property type="term" value="F:electron transfer activity"/>
    <property type="evidence" value="ECO:0007669"/>
    <property type="project" value="TreeGrafter"/>
</dbReference>
<dbReference type="EMBL" id="BMIG01000007">
    <property type="protein sequence ID" value="GGB01004.1"/>
    <property type="molecule type" value="Genomic_DNA"/>
</dbReference>
<dbReference type="Proteomes" id="UP000620596">
    <property type="component" value="Unassembled WGS sequence"/>
</dbReference>
<evidence type="ECO:0000313" key="9">
    <source>
        <dbReference type="Proteomes" id="UP000620596"/>
    </source>
</evidence>
<dbReference type="InterPro" id="IPR036010">
    <property type="entry name" value="2Fe-2S_ferredoxin-like_sf"/>
</dbReference>
<evidence type="ECO:0000259" key="7">
    <source>
        <dbReference type="PROSITE" id="PS51085"/>
    </source>
</evidence>
<dbReference type="GO" id="GO:0140647">
    <property type="term" value="P:P450-containing electron transport chain"/>
    <property type="evidence" value="ECO:0007669"/>
    <property type="project" value="InterPro"/>
</dbReference>
<dbReference type="InterPro" id="IPR001055">
    <property type="entry name" value="Adrenodoxin-like"/>
</dbReference>
<proteinExistence type="inferred from homology"/>
<dbReference type="GO" id="GO:0051537">
    <property type="term" value="F:2 iron, 2 sulfur cluster binding"/>
    <property type="evidence" value="ECO:0007669"/>
    <property type="project" value="UniProtKB-KW"/>
</dbReference>
<keyword evidence="5" id="KW-0411">Iron-sulfur</keyword>
<comment type="caution">
    <text evidence="8">The sequence shown here is derived from an EMBL/GenBank/DDBJ whole genome shotgun (WGS) entry which is preliminary data.</text>
</comment>
<dbReference type="InterPro" id="IPR012675">
    <property type="entry name" value="Beta-grasp_dom_sf"/>
</dbReference>
<sequence length="83" mass="8312">MEVAVAAGVSGIAADCGGLLTCATCHVMVAQPFAALLPAADGEECAMLAFTATPATPSSRLSCQIILNAELDGLTVELPASQY</sequence>
<evidence type="ECO:0000256" key="6">
    <source>
        <dbReference type="ARBA" id="ARBA00034078"/>
    </source>
</evidence>
<feature type="domain" description="2Fe-2S ferredoxin-type" evidence="7">
    <location>
        <begin position="1"/>
        <end position="82"/>
    </location>
</feature>
<keyword evidence="3" id="KW-0479">Metal-binding</keyword>
<dbReference type="InterPro" id="IPR001041">
    <property type="entry name" value="2Fe-2S_ferredoxin-type"/>
</dbReference>
<dbReference type="PANTHER" id="PTHR23426">
    <property type="entry name" value="FERREDOXIN/ADRENODOXIN"/>
    <property type="match status" value="1"/>
</dbReference>
<keyword evidence="4" id="KW-0408">Iron</keyword>
<gene>
    <name evidence="8" type="primary">fdx</name>
    <name evidence="8" type="ORF">GCM10011496_22400</name>
</gene>